<evidence type="ECO:0000313" key="4">
    <source>
        <dbReference type="Proteomes" id="UP001549920"/>
    </source>
</evidence>
<keyword evidence="4" id="KW-1185">Reference proteome</keyword>
<dbReference type="InterPro" id="IPR043313">
    <property type="entry name" value="LRMDA"/>
</dbReference>
<accession>A0ABR3I0D5</accession>
<proteinExistence type="predicted"/>
<sequence length="321" mass="36687">MIPSHLSTVLNIGIVVLTFFESYMFPLALLKWMIVAAKYGGVPLLEKCASLSQHKSSRTRYHYSLQLVTCSRKSKVSDVMQKRVSNVSVTVEHNDAADGRKWMQLSYCGQDCMRIPPALQKMYGAKVKYLDLSYNSIETLKGLEQFGRLEELILDNNKLGDGVTFPYLPYLKTLSLNNNQITDLETLITKITERLPSLTYLSILSNKACPNELSDLDKDDSDYQRYRYFVLHKLKNLRFLDSRRVSSHERIEADTRGEFMRVRRPPAEAIEPQPAPRGQPLRPLPVDFSALGKHKGAYGKCHYKYTGKHSEGNRFILNSDL</sequence>
<keyword evidence="2" id="KW-1133">Transmembrane helix</keyword>
<evidence type="ECO:0000256" key="2">
    <source>
        <dbReference type="SAM" id="Phobius"/>
    </source>
</evidence>
<comment type="caution">
    <text evidence="3">The sequence shown here is derived from an EMBL/GenBank/DDBJ whole genome shotgun (WGS) entry which is preliminary data.</text>
</comment>
<feature type="transmembrane region" description="Helical" evidence="2">
    <location>
        <begin position="12"/>
        <end position="30"/>
    </location>
</feature>
<keyword evidence="2" id="KW-0472">Membrane</keyword>
<dbReference type="InterPro" id="IPR001611">
    <property type="entry name" value="Leu-rich_rpt"/>
</dbReference>
<organism evidence="3 4">
    <name type="scientific">Loxostege sticticalis</name>
    <name type="common">Beet webworm moth</name>
    <dbReference type="NCBI Taxonomy" id="481309"/>
    <lineage>
        <taxon>Eukaryota</taxon>
        <taxon>Metazoa</taxon>
        <taxon>Ecdysozoa</taxon>
        <taxon>Arthropoda</taxon>
        <taxon>Hexapoda</taxon>
        <taxon>Insecta</taxon>
        <taxon>Pterygota</taxon>
        <taxon>Neoptera</taxon>
        <taxon>Endopterygota</taxon>
        <taxon>Lepidoptera</taxon>
        <taxon>Glossata</taxon>
        <taxon>Ditrysia</taxon>
        <taxon>Pyraloidea</taxon>
        <taxon>Crambidae</taxon>
        <taxon>Pyraustinae</taxon>
        <taxon>Loxostege</taxon>
    </lineage>
</organism>
<evidence type="ECO:0008006" key="5">
    <source>
        <dbReference type="Google" id="ProtNLM"/>
    </source>
</evidence>
<dbReference type="PANTHER" id="PTHR46282:SF2">
    <property type="entry name" value="LEUCINE-RICH MELANOCYTE DIFFERENTIATION-ASSOCIATED PROTEIN"/>
    <property type="match status" value="1"/>
</dbReference>
<dbReference type="PROSITE" id="PS51450">
    <property type="entry name" value="LRR"/>
    <property type="match status" value="2"/>
</dbReference>
<dbReference type="PANTHER" id="PTHR46282">
    <property type="entry name" value="LEUCINE-RICH MELANOCYTE DIFFERENTIATION-ASSOCIATED PROTEIN"/>
    <property type="match status" value="1"/>
</dbReference>
<dbReference type="EMBL" id="JBEUOH010000010">
    <property type="protein sequence ID" value="KAL0882269.1"/>
    <property type="molecule type" value="Genomic_DNA"/>
</dbReference>
<keyword evidence="2" id="KW-0812">Transmembrane</keyword>
<feature type="region of interest" description="Disordered" evidence="1">
    <location>
        <begin position="264"/>
        <end position="283"/>
    </location>
</feature>
<dbReference type="SUPFAM" id="SSF52058">
    <property type="entry name" value="L domain-like"/>
    <property type="match status" value="1"/>
</dbReference>
<dbReference type="Gene3D" id="3.80.10.10">
    <property type="entry name" value="Ribonuclease Inhibitor"/>
    <property type="match status" value="1"/>
</dbReference>
<dbReference type="InterPro" id="IPR032675">
    <property type="entry name" value="LRR_dom_sf"/>
</dbReference>
<dbReference type="Pfam" id="PF14580">
    <property type="entry name" value="LRR_9"/>
    <property type="match status" value="1"/>
</dbReference>
<name>A0ABR3I0D5_LOXSC</name>
<protein>
    <recommendedName>
        <fullName evidence="5">Leucine-rich melanocyte differentiation-associated protein</fullName>
    </recommendedName>
</protein>
<reference evidence="3 4" key="1">
    <citation type="submission" date="2024-06" db="EMBL/GenBank/DDBJ databases">
        <title>A chromosome-level genome assembly of beet webworm, Loxostege sticticalis.</title>
        <authorList>
            <person name="Zhang Y."/>
        </authorList>
    </citation>
    <scope>NUCLEOTIDE SEQUENCE [LARGE SCALE GENOMIC DNA]</scope>
    <source>
        <strain evidence="3">AQ026</strain>
        <tissue evidence="3">Whole body</tissue>
    </source>
</reference>
<evidence type="ECO:0000256" key="1">
    <source>
        <dbReference type="SAM" id="MobiDB-lite"/>
    </source>
</evidence>
<dbReference type="Proteomes" id="UP001549920">
    <property type="component" value="Unassembled WGS sequence"/>
</dbReference>
<evidence type="ECO:0000313" key="3">
    <source>
        <dbReference type="EMBL" id="KAL0882269.1"/>
    </source>
</evidence>
<gene>
    <name evidence="3" type="ORF">ABMA27_000798</name>
</gene>